<dbReference type="CDD" id="cd06532">
    <property type="entry name" value="Glyco_transf_25"/>
    <property type="match status" value="1"/>
</dbReference>
<evidence type="ECO:0000256" key="2">
    <source>
        <dbReference type="ARBA" id="ARBA00022676"/>
    </source>
</evidence>
<keyword evidence="2" id="KW-0328">Glycosyltransferase</keyword>
<dbReference type="GO" id="GO:0016740">
    <property type="term" value="F:transferase activity"/>
    <property type="evidence" value="ECO:0007669"/>
    <property type="project" value="UniProtKB-KW"/>
</dbReference>
<evidence type="ECO:0000256" key="1">
    <source>
        <dbReference type="ARBA" id="ARBA00006721"/>
    </source>
</evidence>
<name>A0A9P4JUR8_9PLEO</name>
<evidence type="ECO:0000256" key="3">
    <source>
        <dbReference type="ARBA" id="ARBA00022679"/>
    </source>
</evidence>
<accession>A0A9P4JUR8</accession>
<keyword evidence="3" id="KW-0808">Transferase</keyword>
<dbReference type="PANTHER" id="PTHR10730">
    <property type="entry name" value="PROCOLLAGEN-LYSINE,2-OXOGLUTARATE 5-DIOXYGENASE/GLYCOSYLTRANSFERASE 25 FAMILY MEMBER"/>
    <property type="match status" value="1"/>
</dbReference>
<dbReference type="InterPro" id="IPR002654">
    <property type="entry name" value="Glyco_trans_25"/>
</dbReference>
<keyword evidence="5" id="KW-1185">Reference proteome</keyword>
<evidence type="ECO:0000313" key="5">
    <source>
        <dbReference type="Proteomes" id="UP000799536"/>
    </source>
</evidence>
<dbReference type="Proteomes" id="UP000799536">
    <property type="component" value="Unassembled WGS sequence"/>
</dbReference>
<dbReference type="OrthoDB" id="47375at2759"/>
<dbReference type="PANTHER" id="PTHR10730:SF53">
    <property type="entry name" value="GLYCOSYLTRANSFERASE 25 FAMILY MEMBER"/>
    <property type="match status" value="1"/>
</dbReference>
<comment type="caution">
    <text evidence="4">The sequence shown here is derived from an EMBL/GenBank/DDBJ whole genome shotgun (WGS) entry which is preliminary data.</text>
</comment>
<dbReference type="EMBL" id="ML993853">
    <property type="protein sequence ID" value="KAF2205540.1"/>
    <property type="molecule type" value="Genomic_DNA"/>
</dbReference>
<organism evidence="4 5">
    <name type="scientific">Delitschia confertaspora ATCC 74209</name>
    <dbReference type="NCBI Taxonomy" id="1513339"/>
    <lineage>
        <taxon>Eukaryota</taxon>
        <taxon>Fungi</taxon>
        <taxon>Dikarya</taxon>
        <taxon>Ascomycota</taxon>
        <taxon>Pezizomycotina</taxon>
        <taxon>Dothideomycetes</taxon>
        <taxon>Pleosporomycetidae</taxon>
        <taxon>Pleosporales</taxon>
        <taxon>Delitschiaceae</taxon>
        <taxon>Delitschia</taxon>
    </lineage>
</organism>
<dbReference type="InterPro" id="IPR050757">
    <property type="entry name" value="Collagen_mod_GT25"/>
</dbReference>
<protein>
    <submittedName>
        <fullName evidence="4">Glycosyltransferase family 25 protein</fullName>
    </submittedName>
</protein>
<evidence type="ECO:0000313" key="4">
    <source>
        <dbReference type="EMBL" id="KAF2205540.1"/>
    </source>
</evidence>
<sequence length="348" mass="39935">MRNDLLQDVYNTTLGFEQILVVNLPQRTDRRDALSLAASFSNIKLDWIPGVKGSEVLDLTMPLDKGFAPPKEATKGSWRAHLNAIHTIIDRNLSSALIMEDDMDWDLRIKDQLRDFALSSRALIQPLFSNPSAYRDPSFPNPAAEKSITNIPFSFLPDTIPPTFSPYGDDWDVLWLGHCGMYIPNESTDSHSKGRVVHENDKTVPIRGKLHKKYGPPTLQDEYPDHTRIVHHAHAPICSTAYAVSLRGARKILYELSINRYDTEYDNMVRGLCDGVRETKLMCLTVQPALFKHWRPRGSMKYQSDISENEDEWREQGRSWNIRWSVHMNFGRLVMGERGGWVDQWPDE</sequence>
<dbReference type="AlphaFoldDB" id="A0A9P4JUR8"/>
<gene>
    <name evidence="4" type="ORF">GQ43DRAFT_362141</name>
</gene>
<comment type="similarity">
    <text evidence="1">Belongs to the glycosyltransferase 25 family.</text>
</comment>
<proteinExistence type="inferred from homology"/>
<reference evidence="4" key="1">
    <citation type="journal article" date="2020" name="Stud. Mycol.">
        <title>101 Dothideomycetes genomes: a test case for predicting lifestyles and emergence of pathogens.</title>
        <authorList>
            <person name="Haridas S."/>
            <person name="Albert R."/>
            <person name="Binder M."/>
            <person name="Bloem J."/>
            <person name="Labutti K."/>
            <person name="Salamov A."/>
            <person name="Andreopoulos B."/>
            <person name="Baker S."/>
            <person name="Barry K."/>
            <person name="Bills G."/>
            <person name="Bluhm B."/>
            <person name="Cannon C."/>
            <person name="Castanera R."/>
            <person name="Culley D."/>
            <person name="Daum C."/>
            <person name="Ezra D."/>
            <person name="Gonzalez J."/>
            <person name="Henrissat B."/>
            <person name="Kuo A."/>
            <person name="Liang C."/>
            <person name="Lipzen A."/>
            <person name="Lutzoni F."/>
            <person name="Magnuson J."/>
            <person name="Mondo S."/>
            <person name="Nolan M."/>
            <person name="Ohm R."/>
            <person name="Pangilinan J."/>
            <person name="Park H.-J."/>
            <person name="Ramirez L."/>
            <person name="Alfaro M."/>
            <person name="Sun H."/>
            <person name="Tritt A."/>
            <person name="Yoshinaga Y."/>
            <person name="Zwiers L.-H."/>
            <person name="Turgeon B."/>
            <person name="Goodwin S."/>
            <person name="Spatafora J."/>
            <person name="Crous P."/>
            <person name="Grigoriev I."/>
        </authorList>
    </citation>
    <scope>NUCLEOTIDE SEQUENCE</scope>
    <source>
        <strain evidence="4">ATCC 74209</strain>
    </source>
</reference>